<evidence type="ECO:0000313" key="2">
    <source>
        <dbReference type="EMBL" id="AKJ12904.1"/>
    </source>
</evidence>
<dbReference type="Proteomes" id="UP000035366">
    <property type="component" value="Chromosome"/>
</dbReference>
<evidence type="ECO:0000313" key="3">
    <source>
        <dbReference type="Proteomes" id="UP000035366"/>
    </source>
</evidence>
<name>A0ABN4GKI1_9ACTN</name>
<accession>A0ABN4GKI1</accession>
<protein>
    <recommendedName>
        <fullName evidence="1">DUF6879 domain-containing protein</fullName>
    </recommendedName>
</protein>
<dbReference type="InterPro" id="IPR049244">
    <property type="entry name" value="DUF6879"/>
</dbReference>
<dbReference type="EMBL" id="CP011497">
    <property type="protein sequence ID" value="AKJ12904.1"/>
    <property type="molecule type" value="Genomic_DNA"/>
</dbReference>
<evidence type="ECO:0000259" key="1">
    <source>
        <dbReference type="Pfam" id="PF21806"/>
    </source>
</evidence>
<feature type="domain" description="DUF6879" evidence="1">
    <location>
        <begin position="6"/>
        <end position="167"/>
    </location>
</feature>
<organism evidence="2 3">
    <name type="scientific">Streptomyces incarnatus</name>
    <dbReference type="NCBI Taxonomy" id="665007"/>
    <lineage>
        <taxon>Bacteria</taxon>
        <taxon>Bacillati</taxon>
        <taxon>Actinomycetota</taxon>
        <taxon>Actinomycetes</taxon>
        <taxon>Kitasatosporales</taxon>
        <taxon>Streptomycetaceae</taxon>
        <taxon>Streptomyces</taxon>
    </lineage>
</organism>
<proteinExistence type="predicted"/>
<keyword evidence="3" id="KW-1185">Reference proteome</keyword>
<sequence length="190" mass="22266">MLLAGEDWRRTFDAMHEEAWRLETLPVYRVPQEEEAVRRFLAGEPVTREATQPWFDRVKAYVASGRNVGRVHIVTQPFTDYLRFEFEHYRHNVEAGEAIRMLDVTDRPNPLDGVEDFWMFDRSRIVLMHYEPDGTQISREVYEGDLVPYREYQRSALAESVPFEEYVRAGLRQVESCRRPPASCGSVVPP</sequence>
<gene>
    <name evidence="2" type="ORF">ABB07_23575</name>
</gene>
<reference evidence="2 3" key="1">
    <citation type="journal article" date="2015" name="ISME J.">
        <title>Draft Genome Sequence of Streptomyces incarnatus NRRL8089, which Produces the Nucleoside Antibiotic Sinefungin.</title>
        <authorList>
            <person name="Oshima K."/>
            <person name="Hattori M."/>
            <person name="Shimizu H."/>
            <person name="Fukuda K."/>
            <person name="Nemoto M."/>
            <person name="Inagaki K."/>
            <person name="Tamura T."/>
        </authorList>
    </citation>
    <scope>NUCLEOTIDE SEQUENCE [LARGE SCALE GENOMIC DNA]</scope>
    <source>
        <strain evidence="2 3">NRRL 8089</strain>
    </source>
</reference>
<dbReference type="Pfam" id="PF21806">
    <property type="entry name" value="DUF6879"/>
    <property type="match status" value="1"/>
</dbReference>
<dbReference type="RefSeq" id="WP_244189487.1">
    <property type="nucleotide sequence ID" value="NZ_CP011497.1"/>
</dbReference>